<proteinExistence type="predicted"/>
<dbReference type="EMBL" id="CP012746">
    <property type="protein sequence ID" value="ALL62955.1"/>
    <property type="molecule type" value="Genomic_DNA"/>
</dbReference>
<reference evidence="1 2" key="1">
    <citation type="journal article" date="2014" name="Genome Announc.">
        <title>Draft Genome Sequence of the Haloacid-Degrading Burkholderia caribensis Strain MBA4.</title>
        <authorList>
            <person name="Pan Y."/>
            <person name="Kong K.F."/>
            <person name="Tsang J.S."/>
        </authorList>
    </citation>
    <scope>NUCLEOTIDE SEQUENCE [LARGE SCALE GENOMIC DNA]</scope>
    <source>
        <strain evidence="1 2">MBA4</strain>
    </source>
</reference>
<evidence type="ECO:0000313" key="1">
    <source>
        <dbReference type="EMBL" id="ALL62955.1"/>
    </source>
</evidence>
<gene>
    <name evidence="1" type="ORF">K788_0006706</name>
</gene>
<name>A0A0P0R4S5_9BURK</name>
<dbReference type="Proteomes" id="UP000019146">
    <property type="component" value="Chromosome 1"/>
</dbReference>
<dbReference type="AlphaFoldDB" id="A0A0P0R4S5"/>
<protein>
    <submittedName>
        <fullName evidence="1">Uncharacterized protein</fullName>
    </submittedName>
</protein>
<dbReference type="KEGG" id="bcai:K788_0006706"/>
<accession>A0A0P0R4S5</accession>
<evidence type="ECO:0000313" key="2">
    <source>
        <dbReference type="Proteomes" id="UP000019146"/>
    </source>
</evidence>
<organism evidence="1 2">
    <name type="scientific">Paraburkholderia caribensis MBA4</name>
    <dbReference type="NCBI Taxonomy" id="1323664"/>
    <lineage>
        <taxon>Bacteria</taxon>
        <taxon>Pseudomonadati</taxon>
        <taxon>Pseudomonadota</taxon>
        <taxon>Betaproteobacteria</taxon>
        <taxon>Burkholderiales</taxon>
        <taxon>Burkholderiaceae</taxon>
        <taxon>Paraburkholderia</taxon>
    </lineage>
</organism>
<sequence length="79" mass="9152">MHLVSLHIWFWDDSKVCGTKKRDKTTASYFNLCRGDMRGPDLERLRYARSEKFAGSPYAVVACGNFINTARRRDVRVPI</sequence>